<protein>
    <submittedName>
        <fullName evidence="12">Uncharacterized protein</fullName>
    </submittedName>
</protein>
<dbReference type="KEGG" id="epa:110239473"/>
<evidence type="ECO:0000256" key="9">
    <source>
        <dbReference type="ARBA" id="ARBA00023201"/>
    </source>
</evidence>
<dbReference type="GeneID" id="110239473"/>
<dbReference type="PROSITE" id="PS01206">
    <property type="entry name" value="ASC"/>
    <property type="match status" value="1"/>
</dbReference>
<comment type="subcellular location">
    <subcellularLocation>
        <location evidence="1">Membrane</location>
        <topology evidence="1">Multi-pass membrane protein</topology>
    </subcellularLocation>
</comment>
<keyword evidence="13" id="KW-1185">Reference proteome</keyword>
<evidence type="ECO:0000256" key="8">
    <source>
        <dbReference type="ARBA" id="ARBA00023136"/>
    </source>
</evidence>
<comment type="similarity">
    <text evidence="11">Belongs to the amiloride-sensitive sodium channel (TC 1.A.6) family.</text>
</comment>
<keyword evidence="5" id="KW-1133">Transmembrane helix</keyword>
<dbReference type="Pfam" id="PF00858">
    <property type="entry name" value="ASC"/>
    <property type="match status" value="1"/>
</dbReference>
<dbReference type="InterPro" id="IPR001873">
    <property type="entry name" value="ENaC"/>
</dbReference>
<evidence type="ECO:0000313" key="13">
    <source>
        <dbReference type="Proteomes" id="UP000887567"/>
    </source>
</evidence>
<keyword evidence="7 11" id="KW-0406">Ion transport</keyword>
<keyword evidence="2 11" id="KW-0813">Transport</keyword>
<keyword evidence="4 11" id="KW-0812">Transmembrane</keyword>
<evidence type="ECO:0000256" key="7">
    <source>
        <dbReference type="ARBA" id="ARBA00023065"/>
    </source>
</evidence>
<evidence type="ECO:0000256" key="4">
    <source>
        <dbReference type="ARBA" id="ARBA00022692"/>
    </source>
</evidence>
<dbReference type="OrthoDB" id="6436100at2759"/>
<dbReference type="GO" id="GO:0016020">
    <property type="term" value="C:membrane"/>
    <property type="evidence" value="ECO:0007669"/>
    <property type="project" value="UniProtKB-SubCell"/>
</dbReference>
<dbReference type="GO" id="GO:0005272">
    <property type="term" value="F:sodium channel activity"/>
    <property type="evidence" value="ECO:0007669"/>
    <property type="project" value="UniProtKB-KW"/>
</dbReference>
<dbReference type="AlphaFoldDB" id="A0A913YHX2"/>
<evidence type="ECO:0000256" key="6">
    <source>
        <dbReference type="ARBA" id="ARBA00023053"/>
    </source>
</evidence>
<keyword evidence="8" id="KW-0472">Membrane</keyword>
<reference evidence="12" key="1">
    <citation type="submission" date="2022-11" db="UniProtKB">
        <authorList>
            <consortium name="EnsemblMetazoa"/>
        </authorList>
    </citation>
    <scope>IDENTIFICATION</scope>
</reference>
<dbReference type="InterPro" id="IPR020903">
    <property type="entry name" value="ENaC_CS"/>
</dbReference>
<proteinExistence type="inferred from homology"/>
<dbReference type="RefSeq" id="XP_028514970.1">
    <property type="nucleotide sequence ID" value="XM_028659169.1"/>
</dbReference>
<evidence type="ECO:0000313" key="12">
    <source>
        <dbReference type="EnsemblMetazoa" id="XP_028514970.1"/>
    </source>
</evidence>
<evidence type="ECO:0000256" key="1">
    <source>
        <dbReference type="ARBA" id="ARBA00004141"/>
    </source>
</evidence>
<evidence type="ECO:0000256" key="10">
    <source>
        <dbReference type="ARBA" id="ARBA00023303"/>
    </source>
</evidence>
<organism evidence="12 13">
    <name type="scientific">Exaiptasia diaphana</name>
    <name type="common">Tropical sea anemone</name>
    <name type="synonym">Aiptasia pulchella</name>
    <dbReference type="NCBI Taxonomy" id="2652724"/>
    <lineage>
        <taxon>Eukaryota</taxon>
        <taxon>Metazoa</taxon>
        <taxon>Cnidaria</taxon>
        <taxon>Anthozoa</taxon>
        <taxon>Hexacorallia</taxon>
        <taxon>Actiniaria</taxon>
        <taxon>Aiptasiidae</taxon>
        <taxon>Exaiptasia</taxon>
    </lineage>
</organism>
<sequence length="157" mass="17872">YISLPPPFKSACGSRTLKTSKIYSRSKCVMECTTRKVIRQCGCRLLGLPDLPEYNGSKHCTPKEMFSCGIFDYPSSSEVKVSFLNALFKYFLTSDSSYSTDNPGRECDCPKTCTQIQHKIAQINVISLMSESFLRETFPFRETPNKDQEIRNLMTSF</sequence>
<keyword evidence="6" id="KW-0915">Sodium</keyword>
<accession>A0A913YHX2</accession>
<dbReference type="Gene3D" id="1.10.287.820">
    <property type="entry name" value="Acid-sensing ion channel domain"/>
    <property type="match status" value="1"/>
</dbReference>
<evidence type="ECO:0000256" key="2">
    <source>
        <dbReference type="ARBA" id="ARBA00022448"/>
    </source>
</evidence>
<name>A0A913YHX2_EXADI</name>
<evidence type="ECO:0000256" key="11">
    <source>
        <dbReference type="RuleBase" id="RU000679"/>
    </source>
</evidence>
<dbReference type="EnsemblMetazoa" id="XM_028659169.1">
    <property type="protein sequence ID" value="XP_028514970.1"/>
    <property type="gene ID" value="LOC110239473"/>
</dbReference>
<keyword evidence="10 11" id="KW-0407">Ion channel</keyword>
<evidence type="ECO:0000256" key="5">
    <source>
        <dbReference type="ARBA" id="ARBA00022989"/>
    </source>
</evidence>
<keyword evidence="9 11" id="KW-0739">Sodium transport</keyword>
<evidence type="ECO:0000256" key="3">
    <source>
        <dbReference type="ARBA" id="ARBA00022461"/>
    </source>
</evidence>
<dbReference type="Proteomes" id="UP000887567">
    <property type="component" value="Unplaced"/>
</dbReference>
<keyword evidence="3 11" id="KW-0894">Sodium channel</keyword>